<keyword evidence="3" id="KW-1185">Reference proteome</keyword>
<name>A0A1C7MF74_GRIFR</name>
<feature type="region of interest" description="Disordered" evidence="1">
    <location>
        <begin position="1"/>
        <end position="20"/>
    </location>
</feature>
<evidence type="ECO:0000313" key="2">
    <source>
        <dbReference type="EMBL" id="OBZ75089.1"/>
    </source>
</evidence>
<protein>
    <submittedName>
        <fullName evidence="2">Uncharacterized protein</fullName>
    </submittedName>
</protein>
<comment type="caution">
    <text evidence="2">The sequence shown here is derived from an EMBL/GenBank/DDBJ whole genome shotgun (WGS) entry which is preliminary data.</text>
</comment>
<dbReference type="EMBL" id="LUGG01000004">
    <property type="protein sequence ID" value="OBZ75089.1"/>
    <property type="molecule type" value="Genomic_DNA"/>
</dbReference>
<dbReference type="Proteomes" id="UP000092993">
    <property type="component" value="Unassembled WGS sequence"/>
</dbReference>
<sequence>MIAESLTRKHKRQNEGHARGSVHGLPCNVAMYQAVTTLSLLNTQTILLCTCSFPVLPFNDPSFVIMDSKQNYCSRRQDIILLGGTFILHYAWCFPQGPG</sequence>
<evidence type="ECO:0000313" key="3">
    <source>
        <dbReference type="Proteomes" id="UP000092993"/>
    </source>
</evidence>
<accession>A0A1C7MF74</accession>
<dbReference type="AlphaFoldDB" id="A0A1C7MF74"/>
<reference evidence="2 3" key="1">
    <citation type="submission" date="2016-03" db="EMBL/GenBank/DDBJ databases">
        <title>Whole genome sequencing of Grifola frondosa 9006-11.</title>
        <authorList>
            <person name="Min B."/>
            <person name="Park H."/>
            <person name="Kim J.-G."/>
            <person name="Cho H."/>
            <person name="Oh Y.-L."/>
            <person name="Kong W.-S."/>
            <person name="Choi I.-G."/>
        </authorList>
    </citation>
    <scope>NUCLEOTIDE SEQUENCE [LARGE SCALE GENOMIC DNA]</scope>
    <source>
        <strain evidence="2 3">9006-11</strain>
    </source>
</reference>
<organism evidence="2 3">
    <name type="scientific">Grifola frondosa</name>
    <name type="common">Maitake</name>
    <name type="synonym">Polyporus frondosus</name>
    <dbReference type="NCBI Taxonomy" id="5627"/>
    <lineage>
        <taxon>Eukaryota</taxon>
        <taxon>Fungi</taxon>
        <taxon>Dikarya</taxon>
        <taxon>Basidiomycota</taxon>
        <taxon>Agaricomycotina</taxon>
        <taxon>Agaricomycetes</taxon>
        <taxon>Polyporales</taxon>
        <taxon>Grifolaceae</taxon>
        <taxon>Grifola</taxon>
    </lineage>
</organism>
<proteinExistence type="predicted"/>
<gene>
    <name evidence="2" type="ORF">A0H81_05021</name>
</gene>
<evidence type="ECO:0000256" key="1">
    <source>
        <dbReference type="SAM" id="MobiDB-lite"/>
    </source>
</evidence>